<reference evidence="2" key="1">
    <citation type="submission" date="2010-02" db="EMBL/GenBank/DDBJ databases">
        <title>Sequencing and annotation of the Blastocystis hominis genome.</title>
        <authorList>
            <person name="Wincker P."/>
        </authorList>
    </citation>
    <scope>NUCLEOTIDE SEQUENCE</scope>
    <source>
        <strain evidence="2">Singapore isolate B</strain>
    </source>
</reference>
<protein>
    <recommendedName>
        <fullName evidence="1">A to I editase domain-containing protein</fullName>
    </recommendedName>
</protein>
<name>D8M4Y9_BLAHO</name>
<dbReference type="PANTHER" id="PTHR10910">
    <property type="entry name" value="EUKARYOTE SPECIFIC DSRNA BINDING PROTEIN"/>
    <property type="match status" value="1"/>
</dbReference>
<gene>
    <name evidence="2" type="ORF">GSBLH_T00003053001</name>
</gene>
<keyword evidence="3" id="KW-1185">Reference proteome</keyword>
<dbReference type="Pfam" id="PF02137">
    <property type="entry name" value="A_deamin"/>
    <property type="match status" value="1"/>
</dbReference>
<dbReference type="InterPro" id="IPR002466">
    <property type="entry name" value="A_deamin"/>
</dbReference>
<dbReference type="Proteomes" id="UP000008312">
    <property type="component" value="Unassembled WGS sequence"/>
</dbReference>
<dbReference type="SMART" id="SM00552">
    <property type="entry name" value="ADEAMc"/>
    <property type="match status" value="1"/>
</dbReference>
<feature type="domain" description="A to I editase" evidence="1">
    <location>
        <begin position="46"/>
        <end position="388"/>
    </location>
</feature>
<dbReference type="OrthoDB" id="207241at2759"/>
<dbReference type="OMA" id="YQLAWRQ"/>
<dbReference type="AlphaFoldDB" id="D8M4Y9"/>
<dbReference type="GeneID" id="24920176"/>
<dbReference type="GO" id="GO:0006396">
    <property type="term" value="P:RNA processing"/>
    <property type="evidence" value="ECO:0007669"/>
    <property type="project" value="InterPro"/>
</dbReference>
<dbReference type="PROSITE" id="PS50141">
    <property type="entry name" value="A_DEAMIN_EDITASE"/>
    <property type="match status" value="1"/>
</dbReference>
<dbReference type="GO" id="GO:0006382">
    <property type="term" value="P:adenosine to inosine editing"/>
    <property type="evidence" value="ECO:0007669"/>
    <property type="project" value="TreeGrafter"/>
</dbReference>
<evidence type="ECO:0000313" key="2">
    <source>
        <dbReference type="EMBL" id="CBK23128.2"/>
    </source>
</evidence>
<dbReference type="GO" id="GO:0003725">
    <property type="term" value="F:double-stranded RNA binding"/>
    <property type="evidence" value="ECO:0007669"/>
    <property type="project" value="TreeGrafter"/>
</dbReference>
<evidence type="ECO:0000313" key="3">
    <source>
        <dbReference type="Proteomes" id="UP000008312"/>
    </source>
</evidence>
<dbReference type="RefSeq" id="XP_012897176.1">
    <property type="nucleotide sequence ID" value="XM_013041722.1"/>
</dbReference>
<accession>D8M4Y9</accession>
<dbReference type="GO" id="GO:0008251">
    <property type="term" value="F:tRNA-specific adenosine deaminase activity"/>
    <property type="evidence" value="ECO:0007669"/>
    <property type="project" value="TreeGrafter"/>
</dbReference>
<sequence>MLSARIRNATFQAYDKLNNGGKPQTHEWTVLASIVLEKKGNLEVVCMATGTKCVGAKAQSPEGFVVNDCHAEVLCRRSFIHYLIKEIQKHRSGDVDCVFEPCEGDFHLQVKRDYHFYMYISQSPCGYGSEYPETNGKRTAMEIHLAKQRNSKRVHLERKIEDDDDFHHSGAKPIPDSIFDSVCLSTKPGRGDPSRSYSCSDKLCLWNHLGLQGGLLSSLISPIYLTGIVISGCWDEARMKNALADRIEVHLPPPYHKNNIQLFKDSESVPFSESEVMKRLDGNQKLSACGSAIVWNVHGLRETLIAGQGVKLGANRKRGITIKNASAVSPKQLLSFFKEVVQGEDCSKTYKEIKRERRSYEQAKESLMKEGERTMKSWKRKDRLYYDFLSIVSATNNIEKYYSSFSISARIVEATSLQGPKSRMSRQFLDIYKGLAYQLSLFLSRFETHQTILRSLSTIQDKLSCLMIARIDVFLISWSISAVSICSID</sequence>
<evidence type="ECO:0000259" key="1">
    <source>
        <dbReference type="PROSITE" id="PS50141"/>
    </source>
</evidence>
<organism evidence="2">
    <name type="scientific">Blastocystis hominis</name>
    <dbReference type="NCBI Taxonomy" id="12968"/>
    <lineage>
        <taxon>Eukaryota</taxon>
        <taxon>Sar</taxon>
        <taxon>Stramenopiles</taxon>
        <taxon>Bigyra</taxon>
        <taxon>Opalozoa</taxon>
        <taxon>Opalinata</taxon>
        <taxon>Blastocystidae</taxon>
        <taxon>Blastocystis</taxon>
    </lineage>
</organism>
<dbReference type="GO" id="GO:0003726">
    <property type="term" value="F:double-stranded RNA adenosine deaminase activity"/>
    <property type="evidence" value="ECO:0007669"/>
    <property type="project" value="TreeGrafter"/>
</dbReference>
<dbReference type="PANTHER" id="PTHR10910:SF62">
    <property type="entry name" value="AT07585P-RELATED"/>
    <property type="match status" value="1"/>
</dbReference>
<dbReference type="EMBL" id="FN668655">
    <property type="protein sequence ID" value="CBK23128.2"/>
    <property type="molecule type" value="Genomic_DNA"/>
</dbReference>
<dbReference type="GO" id="GO:0005737">
    <property type="term" value="C:cytoplasm"/>
    <property type="evidence" value="ECO:0007669"/>
    <property type="project" value="TreeGrafter"/>
</dbReference>
<proteinExistence type="predicted"/>
<dbReference type="InParanoid" id="D8M4Y9"/>
<dbReference type="GO" id="GO:0005730">
    <property type="term" value="C:nucleolus"/>
    <property type="evidence" value="ECO:0007669"/>
    <property type="project" value="TreeGrafter"/>
</dbReference>